<keyword evidence="9" id="KW-1185">Reference proteome</keyword>
<name>D7BI78_ALLS1</name>
<dbReference type="STRING" id="526227.Mesil_0412"/>
<sequence length="166" mass="17189">MTDLALLVLRLVTGLLLAGHGAQKLFGWFGGHGLAGTAGWLESLGFRPGRFWALLAGGCEFFGGLLLALGLFSPAGPLLITAAMLTAIFKVHWPKLWVTQGGFELPLTNLAVAAAVGMAGPGAYSLDALWGTALPSEVARWGVLLVLAGWVIALLASSRRSAQPAA</sequence>
<accession>D7BI78</accession>
<dbReference type="Pfam" id="PF07681">
    <property type="entry name" value="DoxX"/>
    <property type="match status" value="1"/>
</dbReference>
<keyword evidence="4 7" id="KW-0812">Transmembrane</keyword>
<evidence type="ECO:0000256" key="3">
    <source>
        <dbReference type="ARBA" id="ARBA00022475"/>
    </source>
</evidence>
<dbReference type="PANTHER" id="PTHR33452">
    <property type="entry name" value="OXIDOREDUCTASE CATD-RELATED"/>
    <property type="match status" value="1"/>
</dbReference>
<dbReference type="InterPro" id="IPR032808">
    <property type="entry name" value="DoxX"/>
</dbReference>
<dbReference type="GO" id="GO:0005886">
    <property type="term" value="C:plasma membrane"/>
    <property type="evidence" value="ECO:0007669"/>
    <property type="project" value="UniProtKB-SubCell"/>
</dbReference>
<comment type="subcellular location">
    <subcellularLocation>
        <location evidence="1">Cell membrane</location>
        <topology evidence="1">Multi-pass membrane protein</topology>
    </subcellularLocation>
</comment>
<evidence type="ECO:0000256" key="7">
    <source>
        <dbReference type="SAM" id="Phobius"/>
    </source>
</evidence>
<keyword evidence="3" id="KW-1003">Cell membrane</keyword>
<dbReference type="PANTHER" id="PTHR33452:SF1">
    <property type="entry name" value="INNER MEMBRANE PROTEIN YPHA-RELATED"/>
    <property type="match status" value="1"/>
</dbReference>
<keyword evidence="5 7" id="KW-1133">Transmembrane helix</keyword>
<protein>
    <submittedName>
        <fullName evidence="8">DoxX family protein</fullName>
    </submittedName>
</protein>
<evidence type="ECO:0000256" key="6">
    <source>
        <dbReference type="ARBA" id="ARBA00023136"/>
    </source>
</evidence>
<evidence type="ECO:0000313" key="8">
    <source>
        <dbReference type="EMBL" id="ADH62352.1"/>
    </source>
</evidence>
<comment type="similarity">
    <text evidence="2">Belongs to the DoxX family.</text>
</comment>
<dbReference type="HOGENOM" id="CLU_058421_3_0_0"/>
<evidence type="ECO:0000313" key="9">
    <source>
        <dbReference type="Proteomes" id="UP000001916"/>
    </source>
</evidence>
<organism evidence="8 9">
    <name type="scientific">Allomeiothermus silvanus (strain ATCC 700542 / DSM 9946 / NBRC 106475 / NCIMB 13440 / VI-R2)</name>
    <name type="common">Thermus silvanus</name>
    <dbReference type="NCBI Taxonomy" id="526227"/>
    <lineage>
        <taxon>Bacteria</taxon>
        <taxon>Thermotogati</taxon>
        <taxon>Deinococcota</taxon>
        <taxon>Deinococci</taxon>
        <taxon>Thermales</taxon>
        <taxon>Thermaceae</taxon>
        <taxon>Allomeiothermus</taxon>
    </lineage>
</organism>
<dbReference type="eggNOG" id="COG2259">
    <property type="taxonomic scope" value="Bacteria"/>
</dbReference>
<evidence type="ECO:0000256" key="4">
    <source>
        <dbReference type="ARBA" id="ARBA00022692"/>
    </source>
</evidence>
<evidence type="ECO:0000256" key="1">
    <source>
        <dbReference type="ARBA" id="ARBA00004651"/>
    </source>
</evidence>
<dbReference type="RefSeq" id="WP_013156958.1">
    <property type="nucleotide sequence ID" value="NC_014212.1"/>
</dbReference>
<gene>
    <name evidence="8" type="ordered locus">Mesil_0412</name>
</gene>
<proteinExistence type="inferred from homology"/>
<feature type="transmembrane region" description="Helical" evidence="7">
    <location>
        <begin position="61"/>
        <end position="86"/>
    </location>
</feature>
<evidence type="ECO:0000256" key="5">
    <source>
        <dbReference type="ARBA" id="ARBA00022989"/>
    </source>
</evidence>
<reference evidence="8 9" key="1">
    <citation type="journal article" date="2010" name="Stand. Genomic Sci.">
        <title>Complete genome sequence of Meiothermus silvanus type strain (VI-R2).</title>
        <authorList>
            <person name="Sikorski J."/>
            <person name="Tindall B.J."/>
            <person name="Lowry S."/>
            <person name="Lucas S."/>
            <person name="Nolan M."/>
            <person name="Copeland A."/>
            <person name="Glavina Del Rio T."/>
            <person name="Tice H."/>
            <person name="Cheng J.F."/>
            <person name="Han C."/>
            <person name="Pitluck S."/>
            <person name="Liolios K."/>
            <person name="Ivanova N."/>
            <person name="Mavromatis K."/>
            <person name="Mikhailova N."/>
            <person name="Pati A."/>
            <person name="Goodwin L."/>
            <person name="Chen A."/>
            <person name="Palaniappan K."/>
            <person name="Land M."/>
            <person name="Hauser L."/>
            <person name="Chang Y.J."/>
            <person name="Jeffries C.D."/>
            <person name="Rohde M."/>
            <person name="Goker M."/>
            <person name="Woyke T."/>
            <person name="Bristow J."/>
            <person name="Eisen J.A."/>
            <person name="Markowitz V."/>
            <person name="Hugenholtz P."/>
            <person name="Kyrpides N.C."/>
            <person name="Klenk H.P."/>
            <person name="Lapidus A."/>
        </authorList>
    </citation>
    <scope>NUCLEOTIDE SEQUENCE [LARGE SCALE GENOMIC DNA]</scope>
    <source>
        <strain evidence="9">ATCC 700542 / DSM 9946 / VI-R2</strain>
    </source>
</reference>
<evidence type="ECO:0000256" key="2">
    <source>
        <dbReference type="ARBA" id="ARBA00006679"/>
    </source>
</evidence>
<dbReference type="KEGG" id="msv:Mesil_0412"/>
<dbReference type="InterPro" id="IPR051907">
    <property type="entry name" value="DoxX-like_oxidoreductase"/>
</dbReference>
<dbReference type="EMBL" id="CP002042">
    <property type="protein sequence ID" value="ADH62352.1"/>
    <property type="molecule type" value="Genomic_DNA"/>
</dbReference>
<keyword evidence="6 7" id="KW-0472">Membrane</keyword>
<dbReference type="AlphaFoldDB" id="D7BI78"/>
<dbReference type="OrthoDB" id="346004at2"/>
<feature type="transmembrane region" description="Helical" evidence="7">
    <location>
        <begin position="107"/>
        <end position="126"/>
    </location>
</feature>
<dbReference type="Proteomes" id="UP000001916">
    <property type="component" value="Chromosome"/>
</dbReference>
<feature type="transmembrane region" description="Helical" evidence="7">
    <location>
        <begin position="138"/>
        <end position="156"/>
    </location>
</feature>